<gene>
    <name evidence="1" type="ORF">HMPREF0322_04327</name>
</gene>
<dbReference type="HOGENOM" id="CLU_3232644_0_0_9"/>
<sequence length="43" mass="5129">MFIPHFLPNYVRFFRRSYIHTSLPVPSFVISHYLSETGSSFCF</sequence>
<organism evidence="1 2">
    <name type="scientific">Desulfitobacterium hafniense DP7</name>
    <dbReference type="NCBI Taxonomy" id="537010"/>
    <lineage>
        <taxon>Bacteria</taxon>
        <taxon>Bacillati</taxon>
        <taxon>Bacillota</taxon>
        <taxon>Clostridia</taxon>
        <taxon>Eubacteriales</taxon>
        <taxon>Desulfitobacteriaceae</taxon>
        <taxon>Desulfitobacterium</taxon>
    </lineage>
</organism>
<proteinExistence type="predicted"/>
<dbReference type="AlphaFoldDB" id="G9XTM0"/>
<dbReference type="EMBL" id="AFZX01000109">
    <property type="protein sequence ID" value="EHL05021.1"/>
    <property type="molecule type" value="Genomic_DNA"/>
</dbReference>
<reference evidence="1 2" key="1">
    <citation type="submission" date="2011-08" db="EMBL/GenBank/DDBJ databases">
        <authorList>
            <person name="Weinstock G."/>
            <person name="Sodergren E."/>
            <person name="Clifton S."/>
            <person name="Fulton L."/>
            <person name="Fulton B."/>
            <person name="Courtney L."/>
            <person name="Fronick C."/>
            <person name="Harrison M."/>
            <person name="Strong C."/>
            <person name="Farmer C."/>
            <person name="Delahaunty K."/>
            <person name="Markovic C."/>
            <person name="Hall O."/>
            <person name="Minx P."/>
            <person name="Tomlinson C."/>
            <person name="Mitreva M."/>
            <person name="Hou S."/>
            <person name="Chen J."/>
            <person name="Wollam A."/>
            <person name="Pepin K.H."/>
            <person name="Johnson M."/>
            <person name="Bhonagiri V."/>
            <person name="Zhang X."/>
            <person name="Suruliraj S."/>
            <person name="Warren W."/>
            <person name="Chinwalla A."/>
            <person name="Mardis E.R."/>
            <person name="Wilson R.K."/>
        </authorList>
    </citation>
    <scope>NUCLEOTIDE SEQUENCE [LARGE SCALE GENOMIC DNA]</scope>
    <source>
        <strain evidence="1 2">DP7</strain>
    </source>
</reference>
<evidence type="ECO:0000313" key="1">
    <source>
        <dbReference type="EMBL" id="EHL05021.1"/>
    </source>
</evidence>
<protein>
    <submittedName>
        <fullName evidence="1">Uncharacterized protein</fullName>
    </submittedName>
</protein>
<accession>G9XTM0</accession>
<dbReference type="Proteomes" id="UP000004416">
    <property type="component" value="Unassembled WGS sequence"/>
</dbReference>
<name>G9XTM0_DESHA</name>
<evidence type="ECO:0000313" key="2">
    <source>
        <dbReference type="Proteomes" id="UP000004416"/>
    </source>
</evidence>
<comment type="caution">
    <text evidence="1">The sequence shown here is derived from an EMBL/GenBank/DDBJ whole genome shotgun (WGS) entry which is preliminary data.</text>
</comment>